<dbReference type="PATRIC" id="fig|1631356.3.peg.1715"/>
<dbReference type="AlphaFoldDB" id="A0A0L6CHD6"/>
<feature type="domain" description="Glucose-6-phosphate dehydrogenase assembly protein OpcA N-terminal" evidence="2">
    <location>
        <begin position="51"/>
        <end position="160"/>
    </location>
</feature>
<dbReference type="PANTHER" id="PTHR38658:SF1">
    <property type="entry name" value="OXPP CYCLE PROTEIN OPCA-RELATED"/>
    <property type="match status" value="1"/>
</dbReference>
<dbReference type="STRING" id="1631356.VV01_08830"/>
<dbReference type="Pfam" id="PF20171">
    <property type="entry name" value="OpcA_G6PD_C"/>
    <property type="match status" value="1"/>
</dbReference>
<feature type="region of interest" description="Disordered" evidence="1">
    <location>
        <begin position="311"/>
        <end position="393"/>
    </location>
</feature>
<dbReference type="OrthoDB" id="128564at2"/>
<dbReference type="RefSeq" id="WP_050669560.1">
    <property type="nucleotide sequence ID" value="NZ_LAIR01000002.1"/>
</dbReference>
<evidence type="ECO:0008006" key="6">
    <source>
        <dbReference type="Google" id="ProtNLM"/>
    </source>
</evidence>
<evidence type="ECO:0000256" key="1">
    <source>
        <dbReference type="SAM" id="MobiDB-lite"/>
    </source>
</evidence>
<sequence>MIVDLPSATTQDVSKKLVRLRNQTGAMTLGRVLTLVIVVSEDDADAALESASDATRQHPSRIIALVMGNKRGASRLDAQIRLGGDAGASEIVVLRLFGPLTGHGRSVITPLLLPDSPIVVWWPSGAPADVSASPIGQIAQRRITDSATSRSPRRDLQRRADTYADGDTDLAWTRLTRWRGLLAAALDQAPYESVTEATVTGASDSPSTDLLAAWLAVRLRCKVRRARTRAGVGMVSVRLERASGPVDLVRTEGSIATLSQPGQPVRRINLARITDAQALAEELRRLDPDEVYEEALVKGLKKVGPATMTGSQAVAEGEAPSVREAAQAGEKARREGRKLTGNAMVEAAPSTSKSTPAVKKAARRKLDEKAGKKAPAKKSAARVKRTTTPKRSS</sequence>
<dbReference type="Proteomes" id="UP000037397">
    <property type="component" value="Unassembled WGS sequence"/>
</dbReference>
<accession>A0A0L6CHD6</accession>
<feature type="domain" description="Glucose-6-phosphate dehydrogenase assembly protein OpcA C-terminal" evidence="3">
    <location>
        <begin position="166"/>
        <end position="296"/>
    </location>
</feature>
<reference evidence="5" key="1">
    <citation type="submission" date="2015-03" db="EMBL/GenBank/DDBJ databases">
        <title>Luteipulveratus halotolerans sp. nov., a novel actinobacterium (Dermacoccaceae) from Sarawak, Malaysia.</title>
        <authorList>
            <person name="Juboi H."/>
            <person name="Basik A."/>
            <person name="Shamsul S.S."/>
            <person name="Arnold P."/>
            <person name="Schmitt E.K."/>
            <person name="Sanglier J.-J."/>
            <person name="Yeo T."/>
        </authorList>
    </citation>
    <scope>NUCLEOTIDE SEQUENCE [LARGE SCALE GENOMIC DNA]</scope>
    <source>
        <strain evidence="5">C296001</strain>
    </source>
</reference>
<name>A0A0L6CHD6_9MICO</name>
<keyword evidence="5" id="KW-1185">Reference proteome</keyword>
<dbReference type="Pfam" id="PF10128">
    <property type="entry name" value="OpcA_G6PD_assem"/>
    <property type="match status" value="1"/>
</dbReference>
<dbReference type="InterPro" id="IPR004555">
    <property type="entry name" value="G6PDH_assembly_OpcA"/>
</dbReference>
<dbReference type="EMBL" id="LAIR01000002">
    <property type="protein sequence ID" value="KNX37226.1"/>
    <property type="molecule type" value="Genomic_DNA"/>
</dbReference>
<organism evidence="4 5">
    <name type="scientific">Luteipulveratus halotolerans</name>
    <dbReference type="NCBI Taxonomy" id="1631356"/>
    <lineage>
        <taxon>Bacteria</taxon>
        <taxon>Bacillati</taxon>
        <taxon>Actinomycetota</taxon>
        <taxon>Actinomycetes</taxon>
        <taxon>Micrococcales</taxon>
        <taxon>Dermacoccaceae</taxon>
        <taxon>Luteipulveratus</taxon>
    </lineage>
</organism>
<evidence type="ECO:0000313" key="5">
    <source>
        <dbReference type="Proteomes" id="UP000037397"/>
    </source>
</evidence>
<evidence type="ECO:0000259" key="3">
    <source>
        <dbReference type="Pfam" id="PF20171"/>
    </source>
</evidence>
<feature type="region of interest" description="Disordered" evidence="1">
    <location>
        <begin position="141"/>
        <end position="160"/>
    </location>
</feature>
<evidence type="ECO:0000313" key="4">
    <source>
        <dbReference type="EMBL" id="KNX37226.1"/>
    </source>
</evidence>
<comment type="caution">
    <text evidence="4">The sequence shown here is derived from an EMBL/GenBank/DDBJ whole genome shotgun (WGS) entry which is preliminary data.</text>
</comment>
<evidence type="ECO:0000259" key="2">
    <source>
        <dbReference type="Pfam" id="PF10128"/>
    </source>
</evidence>
<dbReference type="InterPro" id="IPR046801">
    <property type="entry name" value="OpcA_G6PD_N"/>
</dbReference>
<gene>
    <name evidence="4" type="ORF">VV01_08830</name>
</gene>
<dbReference type="PANTHER" id="PTHR38658">
    <property type="entry name" value="OXPP CYCLE PROTEIN OPCA-RELATED"/>
    <property type="match status" value="1"/>
</dbReference>
<feature type="compositionally biased region" description="Basic residues" evidence="1">
    <location>
        <begin position="372"/>
        <end position="393"/>
    </location>
</feature>
<proteinExistence type="predicted"/>
<dbReference type="InterPro" id="IPR046802">
    <property type="entry name" value="OpcA_G6PD_C"/>
</dbReference>
<protein>
    <recommendedName>
        <fullName evidence="6">OpcA protein</fullName>
    </recommendedName>
</protein>